<feature type="region of interest" description="Disordered" evidence="1">
    <location>
        <begin position="373"/>
        <end position="420"/>
    </location>
</feature>
<accession>A0AAD7K1K0</accession>
<keyword evidence="3" id="KW-1185">Reference proteome</keyword>
<feature type="compositionally biased region" description="Low complexity" evidence="1">
    <location>
        <begin position="376"/>
        <end position="394"/>
    </location>
</feature>
<gene>
    <name evidence="2" type="ORF">B0H16DRAFT_1449856</name>
</gene>
<proteinExistence type="predicted"/>
<evidence type="ECO:0000313" key="2">
    <source>
        <dbReference type="EMBL" id="KAJ7776422.1"/>
    </source>
</evidence>
<dbReference type="Proteomes" id="UP001215598">
    <property type="component" value="Unassembled WGS sequence"/>
</dbReference>
<dbReference type="AlphaFoldDB" id="A0AAD7K1K0"/>
<comment type="caution">
    <text evidence="2">The sequence shown here is derived from an EMBL/GenBank/DDBJ whole genome shotgun (WGS) entry which is preliminary data.</text>
</comment>
<evidence type="ECO:0000256" key="1">
    <source>
        <dbReference type="SAM" id="MobiDB-lite"/>
    </source>
</evidence>
<reference evidence="2" key="1">
    <citation type="submission" date="2023-03" db="EMBL/GenBank/DDBJ databases">
        <title>Massive genome expansion in bonnet fungi (Mycena s.s.) driven by repeated elements and novel gene families across ecological guilds.</title>
        <authorList>
            <consortium name="Lawrence Berkeley National Laboratory"/>
            <person name="Harder C.B."/>
            <person name="Miyauchi S."/>
            <person name="Viragh M."/>
            <person name="Kuo A."/>
            <person name="Thoen E."/>
            <person name="Andreopoulos B."/>
            <person name="Lu D."/>
            <person name="Skrede I."/>
            <person name="Drula E."/>
            <person name="Henrissat B."/>
            <person name="Morin E."/>
            <person name="Kohler A."/>
            <person name="Barry K."/>
            <person name="LaButti K."/>
            <person name="Morin E."/>
            <person name="Salamov A."/>
            <person name="Lipzen A."/>
            <person name="Mereny Z."/>
            <person name="Hegedus B."/>
            <person name="Baldrian P."/>
            <person name="Stursova M."/>
            <person name="Weitz H."/>
            <person name="Taylor A."/>
            <person name="Grigoriev I.V."/>
            <person name="Nagy L.G."/>
            <person name="Martin F."/>
            <person name="Kauserud H."/>
        </authorList>
    </citation>
    <scope>NUCLEOTIDE SEQUENCE</scope>
    <source>
        <strain evidence="2">CBHHK182m</strain>
    </source>
</reference>
<evidence type="ECO:0000313" key="3">
    <source>
        <dbReference type="Proteomes" id="UP001215598"/>
    </source>
</evidence>
<sequence>MPHLRDVTHTRLTDEKNSVIVCSLVMESESSLVRIRGFFTSSLASSDLRTLDCDTTFKPVAGEMQIFGGIQDRLGGGPASYSQAAQVQRTSQGGKIVGLNSNRKAAPLRKFADALAPTIDREDDVYAAVGTDSQAALGGIPELSHLCSADRNRLSNLKYAKTPEEVESFKARALTLVDPQGVLKCRIVLFCVIRGSVMVLGWWNYKLMHRWLLPGIIQCLSNIPVDMSSDWTITQSVSNSPEATVRQTLMKRSMSGTLRLADRWTLLSRSQARAEEIKVRMATMISRNSQSEVSQCCANRTAHQSRNSDKATVGRAADANVTALQKELSETKDELTAACSEAKAETSAEATGKVHEFEALTVDIESRLKLAKAEAKSSSSSRVRAKRGAAASSAQHVEEPAPSTTGPPSGLLTTTGPVAQGSLNVPAARRASARVRRSLWIRWPGHGWGMEDRIQNRAELEPASLSPARAPFMS</sequence>
<feature type="compositionally biased region" description="Low complexity" evidence="1">
    <location>
        <begin position="402"/>
        <end position="417"/>
    </location>
</feature>
<dbReference type="EMBL" id="JARKIB010000009">
    <property type="protein sequence ID" value="KAJ7776422.1"/>
    <property type="molecule type" value="Genomic_DNA"/>
</dbReference>
<protein>
    <submittedName>
        <fullName evidence="2">Uncharacterized protein</fullName>
    </submittedName>
</protein>
<organism evidence="2 3">
    <name type="scientific">Mycena metata</name>
    <dbReference type="NCBI Taxonomy" id="1033252"/>
    <lineage>
        <taxon>Eukaryota</taxon>
        <taxon>Fungi</taxon>
        <taxon>Dikarya</taxon>
        <taxon>Basidiomycota</taxon>
        <taxon>Agaricomycotina</taxon>
        <taxon>Agaricomycetes</taxon>
        <taxon>Agaricomycetidae</taxon>
        <taxon>Agaricales</taxon>
        <taxon>Marasmiineae</taxon>
        <taxon>Mycenaceae</taxon>
        <taxon>Mycena</taxon>
    </lineage>
</organism>
<name>A0AAD7K1K0_9AGAR</name>